<comment type="caution">
    <text evidence="1">The sequence shown here is derived from an EMBL/GenBank/DDBJ whole genome shotgun (WGS) entry which is preliminary data.</text>
</comment>
<dbReference type="EMBL" id="JAQQWI010000009">
    <property type="protein sequence ID" value="KAK8022856.1"/>
    <property type="molecule type" value="Genomic_DNA"/>
</dbReference>
<name>A0ABR1RY56_9PEZI</name>
<dbReference type="Proteomes" id="UP001396898">
    <property type="component" value="Unassembled WGS sequence"/>
</dbReference>
<sequence length="198" mass="22203">MEDESRRQVVAAHPIGNGLNTFRASFGRLCESKSIICSPHSLTQLDQDGNLQDLSIDILLSLQRFRASRLLIVGRERKALIHYLPKLVSTIASDESNFEHDSVQPLLESVIAAKPENPSNDSPFSPTDPVAPKYNQLRELLGTSEIRRWCIERRAWPLYVGLPDLRTVFFGGIADLDIVSEPTFQKCKDGKPPPSHEE</sequence>
<gene>
    <name evidence="1" type="ORF">PG991_006737</name>
</gene>
<evidence type="ECO:0000313" key="2">
    <source>
        <dbReference type="Proteomes" id="UP001396898"/>
    </source>
</evidence>
<protein>
    <submittedName>
        <fullName evidence="1">Uncharacterized protein</fullName>
    </submittedName>
</protein>
<proteinExistence type="predicted"/>
<evidence type="ECO:0000313" key="1">
    <source>
        <dbReference type="EMBL" id="KAK8022856.1"/>
    </source>
</evidence>
<accession>A0ABR1RY56</accession>
<organism evidence="1 2">
    <name type="scientific">Apiospora marii</name>
    <dbReference type="NCBI Taxonomy" id="335849"/>
    <lineage>
        <taxon>Eukaryota</taxon>
        <taxon>Fungi</taxon>
        <taxon>Dikarya</taxon>
        <taxon>Ascomycota</taxon>
        <taxon>Pezizomycotina</taxon>
        <taxon>Sordariomycetes</taxon>
        <taxon>Xylariomycetidae</taxon>
        <taxon>Amphisphaeriales</taxon>
        <taxon>Apiosporaceae</taxon>
        <taxon>Apiospora</taxon>
    </lineage>
</organism>
<keyword evidence="2" id="KW-1185">Reference proteome</keyword>
<reference evidence="1 2" key="1">
    <citation type="submission" date="2023-01" db="EMBL/GenBank/DDBJ databases">
        <title>Analysis of 21 Apiospora genomes using comparative genomics revels a genus with tremendous synthesis potential of carbohydrate active enzymes and secondary metabolites.</title>
        <authorList>
            <person name="Sorensen T."/>
        </authorList>
    </citation>
    <scope>NUCLEOTIDE SEQUENCE [LARGE SCALE GENOMIC DNA]</scope>
    <source>
        <strain evidence="1 2">CBS 20057</strain>
    </source>
</reference>